<evidence type="ECO:0000313" key="2">
    <source>
        <dbReference type="Proteomes" id="UP000031036"/>
    </source>
</evidence>
<proteinExistence type="predicted"/>
<evidence type="ECO:0000313" key="1">
    <source>
        <dbReference type="EMBL" id="KHN83044.1"/>
    </source>
</evidence>
<sequence length="103" mass="12002">MDGDGQDKVSSAAQTDALVARLYAGRPKREVAGTFVSQRRDEIVQHHHTWTLRLERRRQGERRRFSSADPTARDNHARMILDENDATVDFRQSARQRRRKCID</sequence>
<accession>A0A0B2VNU6</accession>
<keyword evidence="2" id="KW-1185">Reference proteome</keyword>
<dbReference type="EMBL" id="JPKZ01001268">
    <property type="protein sequence ID" value="KHN83044.1"/>
    <property type="molecule type" value="Genomic_DNA"/>
</dbReference>
<dbReference type="AlphaFoldDB" id="A0A0B2VNU6"/>
<organism evidence="1 2">
    <name type="scientific">Toxocara canis</name>
    <name type="common">Canine roundworm</name>
    <dbReference type="NCBI Taxonomy" id="6265"/>
    <lineage>
        <taxon>Eukaryota</taxon>
        <taxon>Metazoa</taxon>
        <taxon>Ecdysozoa</taxon>
        <taxon>Nematoda</taxon>
        <taxon>Chromadorea</taxon>
        <taxon>Rhabditida</taxon>
        <taxon>Spirurina</taxon>
        <taxon>Ascaridomorpha</taxon>
        <taxon>Ascaridoidea</taxon>
        <taxon>Toxocaridae</taxon>
        <taxon>Toxocara</taxon>
    </lineage>
</organism>
<gene>
    <name evidence="1" type="ORF">Tcan_08241</name>
</gene>
<reference evidence="1 2" key="1">
    <citation type="submission" date="2014-11" db="EMBL/GenBank/DDBJ databases">
        <title>Genetic blueprint of the zoonotic pathogen Toxocara canis.</title>
        <authorList>
            <person name="Zhu X.-Q."/>
            <person name="Korhonen P.K."/>
            <person name="Cai H."/>
            <person name="Young N.D."/>
            <person name="Nejsum P."/>
            <person name="von Samson-Himmelstjerna G."/>
            <person name="Boag P.R."/>
            <person name="Tan P."/>
            <person name="Li Q."/>
            <person name="Min J."/>
            <person name="Yang Y."/>
            <person name="Wang X."/>
            <person name="Fang X."/>
            <person name="Hall R.S."/>
            <person name="Hofmann A."/>
            <person name="Sternberg P.W."/>
            <person name="Jex A.R."/>
            <person name="Gasser R.B."/>
        </authorList>
    </citation>
    <scope>NUCLEOTIDE SEQUENCE [LARGE SCALE GENOMIC DNA]</scope>
    <source>
        <strain evidence="1">PN_DK_2014</strain>
    </source>
</reference>
<name>A0A0B2VNU6_TOXCA</name>
<dbReference type="Proteomes" id="UP000031036">
    <property type="component" value="Unassembled WGS sequence"/>
</dbReference>
<protein>
    <submittedName>
        <fullName evidence="1">Uncharacterized protein</fullName>
    </submittedName>
</protein>
<comment type="caution">
    <text evidence="1">The sequence shown here is derived from an EMBL/GenBank/DDBJ whole genome shotgun (WGS) entry which is preliminary data.</text>
</comment>